<name>A0A9Q1BQV8_HOLLE</name>
<gene>
    <name evidence="1" type="ORF">HOLleu_24574</name>
</gene>
<proteinExistence type="predicted"/>
<protein>
    <submittedName>
        <fullName evidence="1">Uncharacterized protein</fullName>
    </submittedName>
</protein>
<reference evidence="1" key="1">
    <citation type="submission" date="2021-10" db="EMBL/GenBank/DDBJ databases">
        <title>Tropical sea cucumber genome reveals ecological adaptation and Cuvierian tubules defense mechanism.</title>
        <authorList>
            <person name="Chen T."/>
        </authorList>
    </citation>
    <scope>NUCLEOTIDE SEQUENCE</scope>
    <source>
        <strain evidence="1">Nanhai2018</strain>
        <tissue evidence="1">Muscle</tissue>
    </source>
</reference>
<dbReference type="EMBL" id="JAIZAY010000012">
    <property type="protein sequence ID" value="KAJ8031398.1"/>
    <property type="molecule type" value="Genomic_DNA"/>
</dbReference>
<accession>A0A9Q1BQV8</accession>
<dbReference type="Proteomes" id="UP001152320">
    <property type="component" value="Chromosome 12"/>
</dbReference>
<evidence type="ECO:0000313" key="2">
    <source>
        <dbReference type="Proteomes" id="UP001152320"/>
    </source>
</evidence>
<keyword evidence="2" id="KW-1185">Reference proteome</keyword>
<organism evidence="1 2">
    <name type="scientific">Holothuria leucospilota</name>
    <name type="common">Black long sea cucumber</name>
    <name type="synonym">Mertensiothuria leucospilota</name>
    <dbReference type="NCBI Taxonomy" id="206669"/>
    <lineage>
        <taxon>Eukaryota</taxon>
        <taxon>Metazoa</taxon>
        <taxon>Echinodermata</taxon>
        <taxon>Eleutherozoa</taxon>
        <taxon>Echinozoa</taxon>
        <taxon>Holothuroidea</taxon>
        <taxon>Aspidochirotacea</taxon>
        <taxon>Aspidochirotida</taxon>
        <taxon>Holothuriidae</taxon>
        <taxon>Holothuria</taxon>
    </lineage>
</organism>
<evidence type="ECO:0000313" key="1">
    <source>
        <dbReference type="EMBL" id="KAJ8031398.1"/>
    </source>
</evidence>
<sequence>MCFSRAVTSESRDSDSRMGCSWTGLGASSSRVHKNESFINVTERYILIGAPSTTLWVCCRD</sequence>
<comment type="caution">
    <text evidence="1">The sequence shown here is derived from an EMBL/GenBank/DDBJ whole genome shotgun (WGS) entry which is preliminary data.</text>
</comment>
<dbReference type="AlphaFoldDB" id="A0A9Q1BQV8"/>